<evidence type="ECO:0000256" key="1">
    <source>
        <dbReference type="SAM" id="MobiDB-lite"/>
    </source>
</evidence>
<name>A0AA37MCV7_9HYPH</name>
<dbReference type="RefSeq" id="WP_238306744.1">
    <property type="nucleotide sequence ID" value="NZ_BPQM01000142.1"/>
</dbReference>
<feature type="region of interest" description="Disordered" evidence="1">
    <location>
        <begin position="23"/>
        <end position="47"/>
    </location>
</feature>
<reference evidence="2" key="2">
    <citation type="submission" date="2021-08" db="EMBL/GenBank/DDBJ databases">
        <authorList>
            <person name="Tani A."/>
            <person name="Ola A."/>
            <person name="Ogura Y."/>
            <person name="Katsura K."/>
            <person name="Hayashi T."/>
        </authorList>
    </citation>
    <scope>NUCLEOTIDE SEQUENCE</scope>
    <source>
        <strain evidence="2">NBRC 103626</strain>
    </source>
</reference>
<dbReference type="AlphaFoldDB" id="A0AA37MCV7"/>
<accession>A0AA37MCV7</accession>
<comment type="caution">
    <text evidence="2">The sequence shown here is derived from an EMBL/GenBank/DDBJ whole genome shotgun (WGS) entry which is preliminary data.</text>
</comment>
<sequence length="70" mass="7632">MANTMNAQCQSCRYFDTHKATQSAGQSGDEGLCRFNPPVTQPGPQEHGLWPVVSASDWCGHYSPEMMAGE</sequence>
<evidence type="ECO:0000313" key="2">
    <source>
        <dbReference type="EMBL" id="GJD81512.1"/>
    </source>
</evidence>
<gene>
    <name evidence="2" type="ORF">NBEOAGPD_4763</name>
</gene>
<proteinExistence type="predicted"/>
<evidence type="ECO:0000313" key="3">
    <source>
        <dbReference type="Proteomes" id="UP001055108"/>
    </source>
</evidence>
<keyword evidence="3" id="KW-1185">Reference proteome</keyword>
<dbReference type="EMBL" id="BPQM01000142">
    <property type="protein sequence ID" value="GJD81512.1"/>
    <property type="molecule type" value="Genomic_DNA"/>
</dbReference>
<protein>
    <submittedName>
        <fullName evidence="2">Uncharacterized protein</fullName>
    </submittedName>
</protein>
<reference evidence="2" key="1">
    <citation type="journal article" date="2016" name="Front. Microbiol.">
        <title>Genome Sequence of the Piezophilic, Mesophilic Sulfate-Reducing Bacterium Desulfovibrio indicus J2T.</title>
        <authorList>
            <person name="Cao J."/>
            <person name="Maignien L."/>
            <person name="Shao Z."/>
            <person name="Alain K."/>
            <person name="Jebbar M."/>
        </authorList>
    </citation>
    <scope>NUCLEOTIDE SEQUENCE</scope>
    <source>
        <strain evidence="2">NBRC 103626</strain>
    </source>
</reference>
<organism evidence="2 3">
    <name type="scientific">Methylobacterium gregans</name>
    <dbReference type="NCBI Taxonomy" id="374424"/>
    <lineage>
        <taxon>Bacteria</taxon>
        <taxon>Pseudomonadati</taxon>
        <taxon>Pseudomonadota</taxon>
        <taxon>Alphaproteobacteria</taxon>
        <taxon>Hyphomicrobiales</taxon>
        <taxon>Methylobacteriaceae</taxon>
        <taxon>Methylobacterium</taxon>
    </lineage>
</organism>
<dbReference type="Proteomes" id="UP001055108">
    <property type="component" value="Unassembled WGS sequence"/>
</dbReference>